<protein>
    <submittedName>
        <fullName evidence="2">SirB family protein</fullName>
    </submittedName>
</protein>
<name>A0A2H9U8P8_9GAMM</name>
<dbReference type="RefSeq" id="WP_100292595.1">
    <property type="nucleotide sequence ID" value="NZ_PGGC01000013.1"/>
</dbReference>
<feature type="transmembrane region" description="Helical" evidence="1">
    <location>
        <begin position="101"/>
        <end position="120"/>
    </location>
</feature>
<reference evidence="2 3" key="1">
    <citation type="submission" date="2017-11" db="EMBL/GenBank/DDBJ databases">
        <title>Draft genome sequence of environmental isolate Aeromonas cavernicola sp. nov. MDC 2508.</title>
        <authorList>
            <person name="Colston S.M."/>
            <person name="Navarro A."/>
            <person name="Martinez-Murcia A.J."/>
            <person name="Graf J."/>
        </authorList>
    </citation>
    <scope>NUCLEOTIDE SEQUENCE [LARGE SCALE GENOMIC DNA]</scope>
    <source>
        <strain evidence="2 3">MDC 2508</strain>
    </source>
</reference>
<dbReference type="AlphaFoldDB" id="A0A2H9U8P8"/>
<keyword evidence="1" id="KW-0812">Transmembrane</keyword>
<evidence type="ECO:0000256" key="1">
    <source>
        <dbReference type="SAM" id="Phobius"/>
    </source>
</evidence>
<keyword evidence="3" id="KW-1185">Reference proteome</keyword>
<dbReference type="InterPro" id="IPR007360">
    <property type="entry name" value="SirB"/>
</dbReference>
<feature type="transmembrane region" description="Helical" evidence="1">
    <location>
        <begin position="44"/>
        <end position="67"/>
    </location>
</feature>
<dbReference type="Proteomes" id="UP000235861">
    <property type="component" value="Unassembled WGS sequence"/>
</dbReference>
<keyword evidence="1" id="KW-0472">Membrane</keyword>
<dbReference type="Pfam" id="PF04247">
    <property type="entry name" value="SirB"/>
    <property type="match status" value="1"/>
</dbReference>
<sequence>MIAYYPLLKHLHMTLALVSLLLFIYRWGLALAGSSRLQQKWLKVLPHINDTFLLLCGVLLAVMLQMSPSQQPWLMAKLIALMLYIGLGIMALKRTATSHKLLAGIAALTAFGYLIGTAMTKMPSSWLAYWLA</sequence>
<dbReference type="OrthoDB" id="5588650at2"/>
<dbReference type="PIRSF" id="PIRSF005610">
    <property type="entry name" value="SirB"/>
    <property type="match status" value="1"/>
</dbReference>
<accession>A0A2H9U8P8</accession>
<dbReference type="EMBL" id="PGGC01000013">
    <property type="protein sequence ID" value="PJG60417.1"/>
    <property type="molecule type" value="Genomic_DNA"/>
</dbReference>
<keyword evidence="1" id="KW-1133">Transmembrane helix</keyword>
<dbReference type="PANTHER" id="PTHR39594">
    <property type="entry name" value="PROTEIN YCHQ"/>
    <property type="match status" value="1"/>
</dbReference>
<feature type="transmembrane region" description="Helical" evidence="1">
    <location>
        <begin position="73"/>
        <end position="92"/>
    </location>
</feature>
<gene>
    <name evidence="2" type="ORF">CUC53_01885</name>
</gene>
<dbReference type="PANTHER" id="PTHR39594:SF1">
    <property type="entry name" value="PROTEIN YCHQ"/>
    <property type="match status" value="1"/>
</dbReference>
<proteinExistence type="predicted"/>
<comment type="caution">
    <text evidence="2">The sequence shown here is derived from an EMBL/GenBank/DDBJ whole genome shotgun (WGS) entry which is preliminary data.</text>
</comment>
<dbReference type="GO" id="GO:0005886">
    <property type="term" value="C:plasma membrane"/>
    <property type="evidence" value="ECO:0007669"/>
    <property type="project" value="TreeGrafter"/>
</dbReference>
<organism evidence="2 3">
    <name type="scientific">Aeromonas cavernicola</name>
    <dbReference type="NCBI Taxonomy" id="1006623"/>
    <lineage>
        <taxon>Bacteria</taxon>
        <taxon>Pseudomonadati</taxon>
        <taxon>Pseudomonadota</taxon>
        <taxon>Gammaproteobacteria</taxon>
        <taxon>Aeromonadales</taxon>
        <taxon>Aeromonadaceae</taxon>
        <taxon>Aeromonas</taxon>
    </lineage>
</organism>
<feature type="transmembrane region" description="Helical" evidence="1">
    <location>
        <begin position="12"/>
        <end position="32"/>
    </location>
</feature>
<evidence type="ECO:0000313" key="3">
    <source>
        <dbReference type="Proteomes" id="UP000235861"/>
    </source>
</evidence>
<evidence type="ECO:0000313" key="2">
    <source>
        <dbReference type="EMBL" id="PJG60417.1"/>
    </source>
</evidence>